<dbReference type="SMART" id="SM00421">
    <property type="entry name" value="HTH_LUXR"/>
    <property type="match status" value="2"/>
</dbReference>
<keyword evidence="4" id="KW-1185">Reference proteome</keyword>
<protein>
    <submittedName>
        <fullName evidence="3">ParB N-terminal domain-containing protein</fullName>
    </submittedName>
</protein>
<feature type="compositionally biased region" description="Low complexity" evidence="1">
    <location>
        <begin position="256"/>
        <end position="272"/>
    </location>
</feature>
<organism evidence="3 4">
    <name type="scientific">Micromonospora humidisoli</name>
    <dbReference type="NCBI Taxonomy" id="2807622"/>
    <lineage>
        <taxon>Bacteria</taxon>
        <taxon>Bacillati</taxon>
        <taxon>Actinomycetota</taxon>
        <taxon>Actinomycetes</taxon>
        <taxon>Micromonosporales</taxon>
        <taxon>Micromonosporaceae</taxon>
        <taxon>Micromonospora</taxon>
    </lineage>
</organism>
<reference evidence="3 4" key="1">
    <citation type="submission" date="2021-02" db="EMBL/GenBank/DDBJ databases">
        <authorList>
            <person name="Lee D.-H."/>
        </authorList>
    </citation>
    <scope>NUCLEOTIDE SEQUENCE [LARGE SCALE GENOMIC DNA]</scope>
    <source>
        <strain evidence="3 4">MMS20-R2-29</strain>
    </source>
</reference>
<accession>A0ABS2JKR7</accession>
<dbReference type="CDD" id="cd16387">
    <property type="entry name" value="ParB_N_Srx"/>
    <property type="match status" value="1"/>
</dbReference>
<dbReference type="SUPFAM" id="SSF110849">
    <property type="entry name" value="ParB/Sulfiredoxin"/>
    <property type="match status" value="1"/>
</dbReference>
<evidence type="ECO:0000313" key="4">
    <source>
        <dbReference type="Proteomes" id="UP000809587"/>
    </source>
</evidence>
<gene>
    <name evidence="3" type="ORF">JQN84_31125</name>
</gene>
<evidence type="ECO:0000313" key="3">
    <source>
        <dbReference type="EMBL" id="MBM7086979.1"/>
    </source>
</evidence>
<dbReference type="InterPro" id="IPR036086">
    <property type="entry name" value="ParB/Sulfiredoxin_sf"/>
</dbReference>
<dbReference type="SUPFAM" id="SSF109709">
    <property type="entry name" value="KorB DNA-binding domain-like"/>
    <property type="match status" value="1"/>
</dbReference>
<dbReference type="Gene3D" id="1.10.10.10">
    <property type="entry name" value="Winged helix-like DNA-binding domain superfamily/Winged helix DNA-binding domain"/>
    <property type="match status" value="2"/>
</dbReference>
<name>A0ABS2JKR7_9ACTN</name>
<dbReference type="InterPro" id="IPR000792">
    <property type="entry name" value="Tscrpt_reg_LuxR_C"/>
</dbReference>
<evidence type="ECO:0000259" key="2">
    <source>
        <dbReference type="SMART" id="SM00421"/>
    </source>
</evidence>
<dbReference type="SUPFAM" id="SSF46894">
    <property type="entry name" value="C-terminal effector domain of the bipartite response regulators"/>
    <property type="match status" value="2"/>
</dbReference>
<proteinExistence type="predicted"/>
<dbReference type="Proteomes" id="UP000809587">
    <property type="component" value="Unassembled WGS sequence"/>
</dbReference>
<dbReference type="PANTHER" id="PTHR33375:SF1">
    <property type="entry name" value="CHROMOSOME-PARTITIONING PROTEIN PARB-RELATED"/>
    <property type="match status" value="1"/>
</dbReference>
<dbReference type="Gene3D" id="3.90.1530.10">
    <property type="entry name" value="Conserved hypothetical protein from pyrococcus furiosus pfu- 392566-001, ParB domain"/>
    <property type="match status" value="1"/>
</dbReference>
<sequence>MSPIPTAPAVLPSTTATVATVIYRIPIHDVTPGINWRGPTTDSINLQRSIDKAGQKDPIRIATTPDGRCEILDGQRRWTAMRRLGHTHISVITGRHLTGAARALQQLAWHIDGGYTPLAQAKTLAHLVRVEHLPVPHIATSLGTTTRWVTDRITLLRLTPGEQHRLLTGDLTPRTALKMVRRRHNDTPARTPDAAPPPPPRRHQRYWHMGHPLASAAIAACAAAGHTHRNPHTPWAPVSCAPIWEHVIRADERQRTPSPTTPNTTTPTPTLTPRETHAIRLITAGMSQTDTARRLGVSKAFLQRRILLPMIGRLGVTTTIEAVAWAARHHLIPLPPTPHPTTTPITLDNHTTTILRSTAAGHTVRQIANTMNTGERTIINRLQALNKRTGFRSRYQTIAWAIHTGQLP</sequence>
<dbReference type="PANTHER" id="PTHR33375">
    <property type="entry name" value="CHROMOSOME-PARTITIONING PROTEIN PARB-RELATED"/>
    <property type="match status" value="1"/>
</dbReference>
<feature type="region of interest" description="Disordered" evidence="1">
    <location>
        <begin position="252"/>
        <end position="272"/>
    </location>
</feature>
<dbReference type="InterPro" id="IPR050336">
    <property type="entry name" value="Chromosome_partition/occlusion"/>
</dbReference>
<dbReference type="EMBL" id="JAFEUO010000023">
    <property type="protein sequence ID" value="MBM7086979.1"/>
    <property type="molecule type" value="Genomic_DNA"/>
</dbReference>
<evidence type="ECO:0000256" key="1">
    <source>
        <dbReference type="SAM" id="MobiDB-lite"/>
    </source>
</evidence>
<dbReference type="InterPro" id="IPR016032">
    <property type="entry name" value="Sig_transdc_resp-reg_C-effctor"/>
</dbReference>
<dbReference type="InterPro" id="IPR003115">
    <property type="entry name" value="ParB_N"/>
</dbReference>
<comment type="caution">
    <text evidence="3">The sequence shown here is derived from an EMBL/GenBank/DDBJ whole genome shotgun (WGS) entry which is preliminary data.</text>
</comment>
<feature type="region of interest" description="Disordered" evidence="1">
    <location>
        <begin position="182"/>
        <end position="201"/>
    </location>
</feature>
<dbReference type="InterPro" id="IPR036388">
    <property type="entry name" value="WH-like_DNA-bd_sf"/>
</dbReference>
<feature type="domain" description="HTH luxR-type" evidence="2">
    <location>
        <begin position="268"/>
        <end position="326"/>
    </location>
</feature>
<dbReference type="Pfam" id="PF02195">
    <property type="entry name" value="ParB_N"/>
    <property type="match status" value="1"/>
</dbReference>
<dbReference type="Gene3D" id="1.10.10.2830">
    <property type="match status" value="1"/>
</dbReference>
<feature type="domain" description="HTH luxR-type" evidence="2">
    <location>
        <begin position="344"/>
        <end position="401"/>
    </location>
</feature>